<dbReference type="Proteomes" id="UP000022082">
    <property type="component" value="Unassembled WGS sequence"/>
</dbReference>
<sequence length="224" mass="25250">MNRTFCFVPVRKGSRGIPGKNLRLLGDKPLVCWIIDTILASGIADEVCVATNCDEMESLIRGRYKGVVQIFRRSEWSARDEASSLEVVQEYLNYRKPDRNDDFILLQATSPFTTAQELRGLVEEMKRGEADSYVACCRLKKFRWSDEGRPLDYSFETKPRRQEYKGFLIESGAFYASTVGSILDSGQLLSGVVKVVEVGPAGMIDIDEEADWGLAEHYIETGLK</sequence>
<name>A0A015X500_BACFG</name>
<keyword evidence="1" id="KW-0808">Transferase</keyword>
<keyword evidence="1" id="KW-0548">Nucleotidyltransferase</keyword>
<dbReference type="Pfam" id="PF02348">
    <property type="entry name" value="CTP_transf_3"/>
    <property type="match status" value="1"/>
</dbReference>
<dbReference type="PATRIC" id="fig|1339327.3.peg.4574"/>
<dbReference type="SUPFAM" id="SSF53448">
    <property type="entry name" value="Nucleotide-diphospho-sugar transferases"/>
    <property type="match status" value="1"/>
</dbReference>
<dbReference type="PANTHER" id="PTHR21485">
    <property type="entry name" value="HAD SUPERFAMILY MEMBERS CMAS AND KDSC"/>
    <property type="match status" value="1"/>
</dbReference>
<proteinExistence type="predicted"/>
<dbReference type="AlphaFoldDB" id="A0A015X500"/>
<dbReference type="PANTHER" id="PTHR21485:SF3">
    <property type="entry name" value="N-ACYLNEURAMINATE CYTIDYLYLTRANSFERASE"/>
    <property type="match status" value="1"/>
</dbReference>
<comment type="caution">
    <text evidence="1">The sequence shown here is derived from an EMBL/GenBank/DDBJ whole genome shotgun (WGS) entry which is preliminary data.</text>
</comment>
<dbReference type="EMBL" id="JGDJ01000270">
    <property type="protein sequence ID" value="EXZ26793.1"/>
    <property type="molecule type" value="Genomic_DNA"/>
</dbReference>
<accession>A0A015X500</accession>
<reference evidence="1 2" key="1">
    <citation type="submission" date="2014-02" db="EMBL/GenBank/DDBJ databases">
        <authorList>
            <person name="Sears C."/>
            <person name="Carroll K."/>
            <person name="Sack B.R."/>
            <person name="Qadri F."/>
            <person name="Myers L.L."/>
            <person name="Chung G.-T."/>
            <person name="Escheverria P."/>
            <person name="Fraser C.M."/>
            <person name="Sadzewicz L."/>
            <person name="Shefchek K.A."/>
            <person name="Tallon L."/>
            <person name="Das S.P."/>
            <person name="Daugherty S."/>
            <person name="Mongodin E.F."/>
        </authorList>
    </citation>
    <scope>NUCLEOTIDE SEQUENCE [LARGE SCALE GENOMIC DNA]</scope>
    <source>
        <strain evidence="1 2">S36L11</strain>
    </source>
</reference>
<gene>
    <name evidence="1" type="ORF">M136_4059</name>
</gene>
<protein>
    <submittedName>
        <fullName evidence="1">Cytidylyltransferase family protein</fullName>
    </submittedName>
</protein>
<dbReference type="InterPro" id="IPR050793">
    <property type="entry name" value="CMP-NeuNAc_synthase"/>
</dbReference>
<dbReference type="GO" id="GO:0008781">
    <property type="term" value="F:N-acylneuraminate cytidylyltransferase activity"/>
    <property type="evidence" value="ECO:0007669"/>
    <property type="project" value="TreeGrafter"/>
</dbReference>
<dbReference type="RefSeq" id="WP_032557531.1">
    <property type="nucleotide sequence ID" value="NZ_JGDJ01000270.1"/>
</dbReference>
<evidence type="ECO:0000313" key="1">
    <source>
        <dbReference type="EMBL" id="EXZ26793.1"/>
    </source>
</evidence>
<organism evidence="1 2">
    <name type="scientific">Bacteroides fragilis str. S36L11</name>
    <dbReference type="NCBI Taxonomy" id="1339327"/>
    <lineage>
        <taxon>Bacteria</taxon>
        <taxon>Pseudomonadati</taxon>
        <taxon>Bacteroidota</taxon>
        <taxon>Bacteroidia</taxon>
        <taxon>Bacteroidales</taxon>
        <taxon>Bacteroidaceae</taxon>
        <taxon>Bacteroides</taxon>
    </lineage>
</organism>
<evidence type="ECO:0000313" key="2">
    <source>
        <dbReference type="Proteomes" id="UP000022082"/>
    </source>
</evidence>
<dbReference type="InterPro" id="IPR003329">
    <property type="entry name" value="Cytidylyl_trans"/>
</dbReference>
<dbReference type="InterPro" id="IPR029044">
    <property type="entry name" value="Nucleotide-diphossugar_trans"/>
</dbReference>
<dbReference type="CDD" id="cd02513">
    <property type="entry name" value="CMP-NeuAc_Synthase"/>
    <property type="match status" value="1"/>
</dbReference>
<dbReference type="Gene3D" id="3.90.550.10">
    <property type="entry name" value="Spore Coat Polysaccharide Biosynthesis Protein SpsA, Chain A"/>
    <property type="match status" value="1"/>
</dbReference>